<dbReference type="Proteomes" id="UP000002730">
    <property type="component" value="Chromosome"/>
</dbReference>
<dbReference type="KEGG" id="ccb:Clocel_0084"/>
<feature type="region of interest" description="Disordered" evidence="2">
    <location>
        <begin position="72"/>
        <end position="106"/>
    </location>
</feature>
<keyword evidence="5" id="KW-1185">Reference proteome</keyword>
<dbReference type="OrthoDB" id="9788289at2"/>
<evidence type="ECO:0000259" key="3">
    <source>
        <dbReference type="SMART" id="SM00327"/>
    </source>
</evidence>
<feature type="domain" description="VWFA" evidence="3">
    <location>
        <begin position="213"/>
        <end position="377"/>
    </location>
</feature>
<protein>
    <recommendedName>
        <fullName evidence="1">UPF0229 protein Clocel_0084</fullName>
    </recommendedName>
</protein>
<evidence type="ECO:0000313" key="5">
    <source>
        <dbReference type="Proteomes" id="UP000002730"/>
    </source>
</evidence>
<comment type="similarity">
    <text evidence="1">Belongs to the UPF0229 family.</text>
</comment>
<dbReference type="PANTHER" id="PTHR30510">
    <property type="entry name" value="UPF0229 PROTEIN YEAH"/>
    <property type="match status" value="1"/>
</dbReference>
<gene>
    <name evidence="4" type="ordered locus">Clocel_0084</name>
</gene>
<dbReference type="HOGENOM" id="CLU_049702_2_0_9"/>
<dbReference type="NCBIfam" id="TIGR02877">
    <property type="entry name" value="spore_yhbH"/>
    <property type="match status" value="1"/>
</dbReference>
<dbReference type="InterPro" id="IPR002035">
    <property type="entry name" value="VWF_A"/>
</dbReference>
<evidence type="ECO:0000256" key="2">
    <source>
        <dbReference type="SAM" id="MobiDB-lite"/>
    </source>
</evidence>
<sequence length="389" mass="44783">MAFFKEYNNPVDYDRAIEDRRRHKQLVEKSIKENLGDILSEESIVGQSQNKKFKIPIRGLKEYQFIYGKNSSGVGSGTGEEKRGDKIGSDKGNQGSGKGQAGNDEGEDFYETEITLEEIFDYLIEDLELPDMDKKKFSEILTDSTSKKSGYQRHGINPRLAKKKTVMAKIARTQGQKRAYMEEGLEELPERIPFKEEDLRYHRIKHKPKKESNAAIILVMDVSGSMDNSKKYLARSFFYVLTRFIKKKYSNVEIAFVAHSTTAKEVSEYEFFHKGQSGGTYISSGLNKALDIIKERFNSQTWNIYTFCVSDGDNWSEDNERTMKSVRELCTICNMLGYAEILPISYATTIRYKFLNEITEKNFSSVAIKQKQDLWTSLKQMLKKELKEA</sequence>
<dbReference type="EMBL" id="CP002160">
    <property type="protein sequence ID" value="ADL49873.1"/>
    <property type="molecule type" value="Genomic_DNA"/>
</dbReference>
<dbReference type="SUPFAM" id="SSF53300">
    <property type="entry name" value="vWA-like"/>
    <property type="match status" value="1"/>
</dbReference>
<name>D9SMT8_CLOC7</name>
<dbReference type="Gene3D" id="3.40.50.410">
    <property type="entry name" value="von Willebrand factor, type A domain"/>
    <property type="match status" value="1"/>
</dbReference>
<dbReference type="InterPro" id="IPR036465">
    <property type="entry name" value="vWFA_dom_sf"/>
</dbReference>
<proteinExistence type="inferred from homology"/>
<dbReference type="AlphaFoldDB" id="D9SMT8"/>
<dbReference type="InterPro" id="IPR006698">
    <property type="entry name" value="UPF0229"/>
</dbReference>
<organism evidence="4 5">
    <name type="scientific">Clostridium cellulovorans (strain ATCC 35296 / DSM 3052 / OCM 3 / 743B)</name>
    <dbReference type="NCBI Taxonomy" id="573061"/>
    <lineage>
        <taxon>Bacteria</taxon>
        <taxon>Bacillati</taxon>
        <taxon>Bacillota</taxon>
        <taxon>Clostridia</taxon>
        <taxon>Eubacteriales</taxon>
        <taxon>Clostridiaceae</taxon>
        <taxon>Clostridium</taxon>
    </lineage>
</organism>
<dbReference type="HAMAP" id="MF_01232">
    <property type="entry name" value="UPF0229"/>
    <property type="match status" value="1"/>
</dbReference>
<evidence type="ECO:0000313" key="4">
    <source>
        <dbReference type="EMBL" id="ADL49873.1"/>
    </source>
</evidence>
<accession>D9SMT8</accession>
<dbReference type="InterPro" id="IPR014230">
    <property type="entry name" value="Spore_YhbH"/>
</dbReference>
<reference evidence="4 5" key="1">
    <citation type="submission" date="2010-08" db="EMBL/GenBank/DDBJ databases">
        <title>Complete sequence of Clostridium cellulovorans 743B.</title>
        <authorList>
            <consortium name="US DOE Joint Genome Institute"/>
            <person name="Lucas S."/>
            <person name="Copeland A."/>
            <person name="Lapidus A."/>
            <person name="Cheng J.-F."/>
            <person name="Bruce D."/>
            <person name="Goodwin L."/>
            <person name="Pitluck S."/>
            <person name="Chertkov O."/>
            <person name="Detter J.C."/>
            <person name="Han C."/>
            <person name="Tapia R."/>
            <person name="Land M."/>
            <person name="Hauser L."/>
            <person name="Chang Y.-J."/>
            <person name="Jeffries C."/>
            <person name="Kyrpides N."/>
            <person name="Ivanova N."/>
            <person name="Mikhailova N."/>
            <person name="Hemme C.L."/>
            <person name="Woyke T."/>
        </authorList>
    </citation>
    <scope>NUCLEOTIDE SEQUENCE [LARGE SCALE GENOMIC DNA]</scope>
    <source>
        <strain evidence="5">ATCC 35296 / DSM 3052 / OCM 3 / 743B</strain>
    </source>
</reference>
<dbReference type="Pfam" id="PF04285">
    <property type="entry name" value="DUF444"/>
    <property type="match status" value="2"/>
</dbReference>
<dbReference type="eggNOG" id="COG2718">
    <property type="taxonomic scope" value="Bacteria"/>
</dbReference>
<dbReference type="PANTHER" id="PTHR30510:SF2">
    <property type="entry name" value="UPF0229 PROTEIN YEAH"/>
    <property type="match status" value="1"/>
</dbReference>
<feature type="compositionally biased region" description="Basic and acidic residues" evidence="2">
    <location>
        <begin position="79"/>
        <end position="89"/>
    </location>
</feature>
<dbReference type="RefSeq" id="WP_010076705.1">
    <property type="nucleotide sequence ID" value="NC_014393.1"/>
</dbReference>
<dbReference type="SMART" id="SM00327">
    <property type="entry name" value="VWA"/>
    <property type="match status" value="1"/>
</dbReference>
<evidence type="ECO:0000256" key="1">
    <source>
        <dbReference type="HAMAP-Rule" id="MF_01232"/>
    </source>
</evidence>
<dbReference type="STRING" id="573061.Clocel_0084"/>
<dbReference type="CDD" id="cd00198">
    <property type="entry name" value="vWFA"/>
    <property type="match status" value="1"/>
</dbReference>